<dbReference type="EMBL" id="KV442019">
    <property type="protein sequence ID" value="OAQ33891.1"/>
    <property type="molecule type" value="Genomic_DNA"/>
</dbReference>
<dbReference type="InterPro" id="IPR018865">
    <property type="entry name" value="STK19-like"/>
</dbReference>
<dbReference type="AlphaFoldDB" id="A0A197KB27"/>
<feature type="compositionally biased region" description="Low complexity" evidence="2">
    <location>
        <begin position="222"/>
        <end position="232"/>
    </location>
</feature>
<dbReference type="STRING" id="1314771.A0A197KB27"/>
<dbReference type="OrthoDB" id="10261701at2759"/>
<dbReference type="PANTHER" id="PTHR15243:SF0">
    <property type="entry name" value="SERINE_THREONINE-PROTEIN KINASE 19"/>
    <property type="match status" value="1"/>
</dbReference>
<dbReference type="Pfam" id="PF10494">
    <property type="entry name" value="Stk19"/>
    <property type="match status" value="1"/>
</dbReference>
<keyword evidence="4" id="KW-1185">Reference proteome</keyword>
<dbReference type="Proteomes" id="UP000078512">
    <property type="component" value="Unassembled WGS sequence"/>
</dbReference>
<feature type="region of interest" description="Disordered" evidence="2">
    <location>
        <begin position="51"/>
        <end position="100"/>
    </location>
</feature>
<protein>
    <submittedName>
        <fullName evidence="3">Uncharacterized protein</fullName>
    </submittedName>
</protein>
<name>A0A197KB27_9FUNG</name>
<evidence type="ECO:0000256" key="2">
    <source>
        <dbReference type="SAM" id="MobiDB-lite"/>
    </source>
</evidence>
<evidence type="ECO:0000256" key="1">
    <source>
        <dbReference type="ARBA" id="ARBA00093458"/>
    </source>
</evidence>
<gene>
    <name evidence="3" type="ORF">K457DRAFT_184345</name>
</gene>
<feature type="region of interest" description="Disordered" evidence="2">
    <location>
        <begin position="202"/>
        <end position="232"/>
    </location>
</feature>
<feature type="compositionally biased region" description="Low complexity" evidence="2">
    <location>
        <begin position="78"/>
        <end position="97"/>
    </location>
</feature>
<evidence type="ECO:0000313" key="4">
    <source>
        <dbReference type="Proteomes" id="UP000078512"/>
    </source>
</evidence>
<sequence>MRSPSPKYLLFLFHSPFHHYNNRTFHRHPTHPHIHPRISFLPYTPYPQTSMVLPSSNVDPRRRQRGQSSTPQRRHQFPSTRPSTSTRATAASSAASAGINADPYPTDTLGTINYLLSLLKPEKIRQQKLFPRVCMIHQIYSILTDHTTVDRTLAQLIKDGTLRKFYIGGTGSDEFAIMLTEDYIRQIDQAKEQYLKDLNEAQEKKATATSPTPSTGKRKLDSTAATVAAHSSAGSNKRRGIVGAVVGTRAGSALVSTVVTSPGSGSTDDTDEGDIFDRFKDLVSGGHCMEISIQHSNIQDAIGATDQDITTLIRYSLLNRSLSAPANPHLINLEASASRQTNTANASLSGSHASGSHSALNQLITATNQQHAKNIRADTPSSLPTSAAAATLVPTSGSSSTTGSVAATTAITDATARRGRTSDDVAYRFAIRQGGLFVTHFLKGRLEILRMIKRQMFGDMLTSAITAKPLRGSFLPHEFHVHDLVGSGRVQSITTSSGQLLKLTQKGEASAKAG</sequence>
<accession>A0A197KB27</accession>
<organism evidence="3 4">
    <name type="scientific">Linnemannia elongata AG-77</name>
    <dbReference type="NCBI Taxonomy" id="1314771"/>
    <lineage>
        <taxon>Eukaryota</taxon>
        <taxon>Fungi</taxon>
        <taxon>Fungi incertae sedis</taxon>
        <taxon>Mucoromycota</taxon>
        <taxon>Mortierellomycotina</taxon>
        <taxon>Mortierellomycetes</taxon>
        <taxon>Mortierellales</taxon>
        <taxon>Mortierellaceae</taxon>
        <taxon>Linnemannia</taxon>
    </lineage>
</organism>
<proteinExistence type="inferred from homology"/>
<comment type="similarity">
    <text evidence="1">Belongs to the STK19 family.</text>
</comment>
<reference evidence="3 4" key="1">
    <citation type="submission" date="2016-05" db="EMBL/GenBank/DDBJ databases">
        <title>Genome sequencing reveals origins of a unique bacterial endosymbiosis in the earliest lineages of terrestrial Fungi.</title>
        <authorList>
            <consortium name="DOE Joint Genome Institute"/>
            <person name="Uehling J."/>
            <person name="Gryganskyi A."/>
            <person name="Hameed K."/>
            <person name="Tschaplinski T."/>
            <person name="Misztal P."/>
            <person name="Wu S."/>
            <person name="Desiro A."/>
            <person name="Vande Pol N."/>
            <person name="Du Z.-Y."/>
            <person name="Zienkiewicz A."/>
            <person name="Zienkiewicz K."/>
            <person name="Morin E."/>
            <person name="Tisserant E."/>
            <person name="Splivallo R."/>
            <person name="Hainaut M."/>
            <person name="Henrissat B."/>
            <person name="Ohm R."/>
            <person name="Kuo A."/>
            <person name="Yan J."/>
            <person name="Lipzen A."/>
            <person name="Nolan M."/>
            <person name="Labutti K."/>
            <person name="Barry K."/>
            <person name="Goldstein A."/>
            <person name="Labbe J."/>
            <person name="Schadt C."/>
            <person name="Tuskan G."/>
            <person name="Grigoriev I."/>
            <person name="Martin F."/>
            <person name="Vilgalys R."/>
            <person name="Bonito G."/>
        </authorList>
    </citation>
    <scope>NUCLEOTIDE SEQUENCE [LARGE SCALE GENOMIC DNA]</scope>
    <source>
        <strain evidence="3 4">AG-77</strain>
    </source>
</reference>
<dbReference type="PANTHER" id="PTHR15243">
    <property type="entry name" value="SERINE/THREONINE-PROTEIN KINASE 19"/>
    <property type="match status" value="1"/>
</dbReference>
<evidence type="ECO:0000313" key="3">
    <source>
        <dbReference type="EMBL" id="OAQ33891.1"/>
    </source>
</evidence>